<dbReference type="SUPFAM" id="SSF53335">
    <property type="entry name" value="S-adenosyl-L-methionine-dependent methyltransferases"/>
    <property type="match status" value="1"/>
</dbReference>
<comment type="caution">
    <text evidence="1">The sequence shown here is derived from an EMBL/GenBank/DDBJ whole genome shotgun (WGS) entry which is preliminary data.</text>
</comment>
<gene>
    <name evidence="1" type="ORF">EHS11_17770</name>
</gene>
<keyword evidence="1" id="KW-0808">Transferase</keyword>
<dbReference type="AlphaFoldDB" id="A0A4R9LLS3"/>
<proteinExistence type="predicted"/>
<dbReference type="OrthoDB" id="9816564at2"/>
<sequence>MFFWKDEKRGDYFQCVRCRSVYLGKDYHITKEAEKERYLLHNNDINDPRYLNFLTPVTLAIEANFTKDKLGLDFGAGPGPILTNHLRKKGYSVELYDPFFWDNPAVLQNRYDFIICTEVMEHFQNPKIEFELLKSLLNPKGKLLCMTDTFSESIDFPNWHYRRDLTHVFFYHGNALEYISKHFQFQSYEKKERLILFSL</sequence>
<dbReference type="GO" id="GO:0008168">
    <property type="term" value="F:methyltransferase activity"/>
    <property type="evidence" value="ECO:0007669"/>
    <property type="project" value="UniProtKB-KW"/>
</dbReference>
<dbReference type="Pfam" id="PF13489">
    <property type="entry name" value="Methyltransf_23"/>
    <property type="match status" value="1"/>
</dbReference>
<protein>
    <submittedName>
        <fullName evidence="1">Class I SAM-dependent methyltransferase</fullName>
    </submittedName>
</protein>
<organism evidence="1 2">
    <name type="scientific">Leptospira ilyithenensis</name>
    <dbReference type="NCBI Taxonomy" id="2484901"/>
    <lineage>
        <taxon>Bacteria</taxon>
        <taxon>Pseudomonadati</taxon>
        <taxon>Spirochaetota</taxon>
        <taxon>Spirochaetia</taxon>
        <taxon>Leptospirales</taxon>
        <taxon>Leptospiraceae</taxon>
        <taxon>Leptospira</taxon>
    </lineage>
</organism>
<accession>A0A4R9LLS3</accession>
<keyword evidence="2" id="KW-1185">Reference proteome</keyword>
<dbReference type="EMBL" id="RQHV01000062">
    <property type="protein sequence ID" value="TGN07215.1"/>
    <property type="molecule type" value="Genomic_DNA"/>
</dbReference>
<keyword evidence="1" id="KW-0489">Methyltransferase</keyword>
<dbReference type="InterPro" id="IPR029063">
    <property type="entry name" value="SAM-dependent_MTases_sf"/>
</dbReference>
<evidence type="ECO:0000313" key="1">
    <source>
        <dbReference type="EMBL" id="TGN07215.1"/>
    </source>
</evidence>
<dbReference type="GO" id="GO:0032259">
    <property type="term" value="P:methylation"/>
    <property type="evidence" value="ECO:0007669"/>
    <property type="project" value="UniProtKB-KW"/>
</dbReference>
<dbReference type="Proteomes" id="UP000298264">
    <property type="component" value="Unassembled WGS sequence"/>
</dbReference>
<dbReference type="Gene3D" id="3.40.50.150">
    <property type="entry name" value="Vaccinia Virus protein VP39"/>
    <property type="match status" value="1"/>
</dbReference>
<reference evidence="1" key="1">
    <citation type="journal article" date="2019" name="PLoS Negl. Trop. Dis.">
        <title>Revisiting the worldwide diversity of Leptospira species in the environment.</title>
        <authorList>
            <person name="Vincent A.T."/>
            <person name="Schiettekatte O."/>
            <person name="Bourhy P."/>
            <person name="Veyrier F.J."/>
            <person name="Picardeau M."/>
        </authorList>
    </citation>
    <scope>NUCLEOTIDE SEQUENCE [LARGE SCALE GENOMIC DNA]</scope>
    <source>
        <strain evidence="1">201400974</strain>
    </source>
</reference>
<name>A0A4R9LLS3_9LEPT</name>
<evidence type="ECO:0000313" key="2">
    <source>
        <dbReference type="Proteomes" id="UP000298264"/>
    </source>
</evidence>